<evidence type="ECO:0000256" key="1">
    <source>
        <dbReference type="ARBA" id="ARBA00004236"/>
    </source>
</evidence>
<keyword evidence="6" id="KW-0472">Membrane</keyword>
<evidence type="ECO:0000313" key="9">
    <source>
        <dbReference type="Proteomes" id="UP001162162"/>
    </source>
</evidence>
<comment type="caution">
    <text evidence="8">The sequence shown here is derived from an EMBL/GenBank/DDBJ whole genome shotgun (WGS) entry which is preliminary data.</text>
</comment>
<keyword evidence="5" id="KW-1133">Transmembrane helix</keyword>
<evidence type="ECO:0000256" key="5">
    <source>
        <dbReference type="ARBA" id="ARBA00022989"/>
    </source>
</evidence>
<dbReference type="EMBL" id="JAPWTK010000139">
    <property type="protein sequence ID" value="KAJ8948279.1"/>
    <property type="molecule type" value="Genomic_DNA"/>
</dbReference>
<name>A0AAV8Y9S0_9CUCU</name>
<protein>
    <submittedName>
        <fullName evidence="8">Uncharacterized protein</fullName>
    </submittedName>
</protein>
<dbReference type="GO" id="GO:0005886">
    <property type="term" value="C:plasma membrane"/>
    <property type="evidence" value="ECO:0007669"/>
    <property type="project" value="UniProtKB-SubCell"/>
</dbReference>
<sequence length="72" mass="8335">MEIEEDKQTNKRYPTTIIGMIAIPIEAKIRVQFNLAISPNEKITLMKTIPEALHPIFWIEEGPMGPNKKRIF</sequence>
<dbReference type="InterPro" id="IPR002159">
    <property type="entry name" value="CD36_fam"/>
</dbReference>
<comment type="similarity">
    <text evidence="2">Belongs to the CD36 family.</text>
</comment>
<comment type="subcellular location">
    <subcellularLocation>
        <location evidence="1">Cell membrane</location>
    </subcellularLocation>
</comment>
<keyword evidence="9" id="KW-1185">Reference proteome</keyword>
<accession>A0AAV8Y9S0</accession>
<proteinExistence type="inferred from homology"/>
<dbReference type="Pfam" id="PF01130">
    <property type="entry name" value="CD36"/>
    <property type="match status" value="1"/>
</dbReference>
<organism evidence="8 9">
    <name type="scientific">Aromia moschata</name>
    <dbReference type="NCBI Taxonomy" id="1265417"/>
    <lineage>
        <taxon>Eukaryota</taxon>
        <taxon>Metazoa</taxon>
        <taxon>Ecdysozoa</taxon>
        <taxon>Arthropoda</taxon>
        <taxon>Hexapoda</taxon>
        <taxon>Insecta</taxon>
        <taxon>Pterygota</taxon>
        <taxon>Neoptera</taxon>
        <taxon>Endopterygota</taxon>
        <taxon>Coleoptera</taxon>
        <taxon>Polyphaga</taxon>
        <taxon>Cucujiformia</taxon>
        <taxon>Chrysomeloidea</taxon>
        <taxon>Cerambycidae</taxon>
        <taxon>Cerambycinae</taxon>
        <taxon>Callichromatini</taxon>
        <taxon>Aromia</taxon>
    </lineage>
</organism>
<keyword evidence="4" id="KW-0812">Transmembrane</keyword>
<evidence type="ECO:0000313" key="8">
    <source>
        <dbReference type="EMBL" id="KAJ8948279.1"/>
    </source>
</evidence>
<reference evidence="8" key="1">
    <citation type="journal article" date="2023" name="Insect Mol. Biol.">
        <title>Genome sequencing provides insights into the evolution of gene families encoding plant cell wall-degrading enzymes in longhorned beetles.</title>
        <authorList>
            <person name="Shin N.R."/>
            <person name="Okamura Y."/>
            <person name="Kirsch R."/>
            <person name="Pauchet Y."/>
        </authorList>
    </citation>
    <scope>NUCLEOTIDE SEQUENCE</scope>
    <source>
        <strain evidence="8">AMC_N1</strain>
    </source>
</reference>
<evidence type="ECO:0000256" key="6">
    <source>
        <dbReference type="ARBA" id="ARBA00023136"/>
    </source>
</evidence>
<keyword evidence="3" id="KW-1003">Cell membrane</keyword>
<dbReference type="Proteomes" id="UP001162162">
    <property type="component" value="Unassembled WGS sequence"/>
</dbReference>
<evidence type="ECO:0000256" key="7">
    <source>
        <dbReference type="ARBA" id="ARBA00023180"/>
    </source>
</evidence>
<dbReference type="AlphaFoldDB" id="A0AAV8Y9S0"/>
<keyword evidence="7" id="KW-0325">Glycoprotein</keyword>
<gene>
    <name evidence="8" type="ORF">NQ318_020764</name>
</gene>
<evidence type="ECO:0000256" key="3">
    <source>
        <dbReference type="ARBA" id="ARBA00022475"/>
    </source>
</evidence>
<evidence type="ECO:0000256" key="4">
    <source>
        <dbReference type="ARBA" id="ARBA00022692"/>
    </source>
</evidence>
<evidence type="ECO:0000256" key="2">
    <source>
        <dbReference type="ARBA" id="ARBA00010532"/>
    </source>
</evidence>